<feature type="region of interest" description="Disordered" evidence="1">
    <location>
        <begin position="1"/>
        <end position="33"/>
    </location>
</feature>
<sequence length="84" mass="9403">MQTEDHSTYDTHDQNKDKSDKTQLELEMEDSRSTSLWSTYKPVKILTIGSSSVYASLACQLPNCSGFQQVSKTVLSLGDNRDNV</sequence>
<organism evidence="2 3">
    <name type="scientific">Batillaria attramentaria</name>
    <dbReference type="NCBI Taxonomy" id="370345"/>
    <lineage>
        <taxon>Eukaryota</taxon>
        <taxon>Metazoa</taxon>
        <taxon>Spiralia</taxon>
        <taxon>Lophotrochozoa</taxon>
        <taxon>Mollusca</taxon>
        <taxon>Gastropoda</taxon>
        <taxon>Caenogastropoda</taxon>
        <taxon>Sorbeoconcha</taxon>
        <taxon>Cerithioidea</taxon>
        <taxon>Batillariidae</taxon>
        <taxon>Batillaria</taxon>
    </lineage>
</organism>
<comment type="caution">
    <text evidence="2">The sequence shown here is derived from an EMBL/GenBank/DDBJ whole genome shotgun (WGS) entry which is preliminary data.</text>
</comment>
<feature type="compositionally biased region" description="Basic and acidic residues" evidence="1">
    <location>
        <begin position="1"/>
        <end position="32"/>
    </location>
</feature>
<reference evidence="2 3" key="1">
    <citation type="journal article" date="2023" name="Sci. Data">
        <title>Genome assembly of the Korean intertidal mud-creeper Batillaria attramentaria.</title>
        <authorList>
            <person name="Patra A.K."/>
            <person name="Ho P.T."/>
            <person name="Jun S."/>
            <person name="Lee S.J."/>
            <person name="Kim Y."/>
            <person name="Won Y.J."/>
        </authorList>
    </citation>
    <scope>NUCLEOTIDE SEQUENCE [LARGE SCALE GENOMIC DNA]</scope>
    <source>
        <strain evidence="2">Wonlab-2016</strain>
    </source>
</reference>
<name>A0ABD0JVZ0_9CAEN</name>
<proteinExistence type="predicted"/>
<gene>
    <name evidence="2" type="ORF">BaRGS_00029488</name>
</gene>
<dbReference type="AlphaFoldDB" id="A0ABD0JVZ0"/>
<keyword evidence="3" id="KW-1185">Reference proteome</keyword>
<dbReference type="Proteomes" id="UP001519460">
    <property type="component" value="Unassembled WGS sequence"/>
</dbReference>
<protein>
    <submittedName>
        <fullName evidence="2">Uncharacterized protein</fullName>
    </submittedName>
</protein>
<evidence type="ECO:0000313" key="3">
    <source>
        <dbReference type="Proteomes" id="UP001519460"/>
    </source>
</evidence>
<dbReference type="EMBL" id="JACVVK020000307">
    <property type="protein sequence ID" value="KAK7479240.1"/>
    <property type="molecule type" value="Genomic_DNA"/>
</dbReference>
<accession>A0ABD0JVZ0</accession>
<evidence type="ECO:0000256" key="1">
    <source>
        <dbReference type="SAM" id="MobiDB-lite"/>
    </source>
</evidence>
<evidence type="ECO:0000313" key="2">
    <source>
        <dbReference type="EMBL" id="KAK7479240.1"/>
    </source>
</evidence>